<evidence type="ECO:0000313" key="1">
    <source>
        <dbReference type="Proteomes" id="UP000887577"/>
    </source>
</evidence>
<evidence type="ECO:0000313" key="2">
    <source>
        <dbReference type="WBParaSite" id="PSU_v2.g17337.t1"/>
    </source>
</evidence>
<reference evidence="2" key="1">
    <citation type="submission" date="2022-11" db="UniProtKB">
        <authorList>
            <consortium name="WormBaseParasite"/>
        </authorList>
    </citation>
    <scope>IDENTIFICATION</scope>
</reference>
<dbReference type="AlphaFoldDB" id="A0A914YJ49"/>
<accession>A0A914YJ49</accession>
<keyword evidence="1" id="KW-1185">Reference proteome</keyword>
<name>A0A914YJ49_9BILA</name>
<dbReference type="WBParaSite" id="PSU_v2.g17337.t1">
    <property type="protein sequence ID" value="PSU_v2.g17337.t1"/>
    <property type="gene ID" value="PSU_v2.g17337"/>
</dbReference>
<dbReference type="Proteomes" id="UP000887577">
    <property type="component" value="Unplaced"/>
</dbReference>
<sequence length="171" mass="19791">MELIKSDAHFIVTKNYLLDKGYTDGPKIESLRTKFGSWTVNMATELVEKLNRDEECVPGDCKRARIGAFKQLAKVMLVDDEEFDPDEDLRRWNFQKLPVCTTDNCWRPSHYGVTRKIQKNDGRKFTPRYDAIMNPKGIEKVTDKDAEPLATYFQRSFGVSLDILVIVLSFF</sequence>
<proteinExistence type="predicted"/>
<organism evidence="1 2">
    <name type="scientific">Panagrolaimus superbus</name>
    <dbReference type="NCBI Taxonomy" id="310955"/>
    <lineage>
        <taxon>Eukaryota</taxon>
        <taxon>Metazoa</taxon>
        <taxon>Ecdysozoa</taxon>
        <taxon>Nematoda</taxon>
        <taxon>Chromadorea</taxon>
        <taxon>Rhabditida</taxon>
        <taxon>Tylenchina</taxon>
        <taxon>Panagrolaimomorpha</taxon>
        <taxon>Panagrolaimoidea</taxon>
        <taxon>Panagrolaimidae</taxon>
        <taxon>Panagrolaimus</taxon>
    </lineage>
</organism>
<protein>
    <submittedName>
        <fullName evidence="2">Uncharacterized protein</fullName>
    </submittedName>
</protein>